<gene>
    <name evidence="1" type="ORF">QBC37DRAFT_460354</name>
</gene>
<comment type="caution">
    <text evidence="1">The sequence shown here is derived from an EMBL/GenBank/DDBJ whole genome shotgun (WGS) entry which is preliminary data.</text>
</comment>
<reference evidence="1" key="1">
    <citation type="journal article" date="2023" name="Mol. Phylogenet. Evol.">
        <title>Genome-scale phylogeny and comparative genomics of the fungal order Sordariales.</title>
        <authorList>
            <person name="Hensen N."/>
            <person name="Bonometti L."/>
            <person name="Westerberg I."/>
            <person name="Brannstrom I.O."/>
            <person name="Guillou S."/>
            <person name="Cros-Aarteil S."/>
            <person name="Calhoun S."/>
            <person name="Haridas S."/>
            <person name="Kuo A."/>
            <person name="Mondo S."/>
            <person name="Pangilinan J."/>
            <person name="Riley R."/>
            <person name="LaButti K."/>
            <person name="Andreopoulos B."/>
            <person name="Lipzen A."/>
            <person name="Chen C."/>
            <person name="Yan M."/>
            <person name="Daum C."/>
            <person name="Ng V."/>
            <person name="Clum A."/>
            <person name="Steindorff A."/>
            <person name="Ohm R.A."/>
            <person name="Martin F."/>
            <person name="Silar P."/>
            <person name="Natvig D.O."/>
            <person name="Lalanne C."/>
            <person name="Gautier V."/>
            <person name="Ament-Velasquez S.L."/>
            <person name="Kruys A."/>
            <person name="Hutchinson M.I."/>
            <person name="Powell A.J."/>
            <person name="Barry K."/>
            <person name="Miller A.N."/>
            <person name="Grigoriev I.V."/>
            <person name="Debuchy R."/>
            <person name="Gladieux P."/>
            <person name="Hiltunen Thoren M."/>
            <person name="Johannesson H."/>
        </authorList>
    </citation>
    <scope>NUCLEOTIDE SEQUENCE</scope>
    <source>
        <strain evidence="1">PSN293</strain>
    </source>
</reference>
<protein>
    <submittedName>
        <fullName evidence="1">Uncharacterized protein</fullName>
    </submittedName>
</protein>
<proteinExistence type="predicted"/>
<reference evidence="1" key="2">
    <citation type="submission" date="2023-05" db="EMBL/GenBank/DDBJ databases">
        <authorList>
            <consortium name="Lawrence Berkeley National Laboratory"/>
            <person name="Steindorff A."/>
            <person name="Hensen N."/>
            <person name="Bonometti L."/>
            <person name="Westerberg I."/>
            <person name="Brannstrom I.O."/>
            <person name="Guillou S."/>
            <person name="Cros-Aarteil S."/>
            <person name="Calhoun S."/>
            <person name="Haridas S."/>
            <person name="Kuo A."/>
            <person name="Mondo S."/>
            <person name="Pangilinan J."/>
            <person name="Riley R."/>
            <person name="Labutti K."/>
            <person name="Andreopoulos B."/>
            <person name="Lipzen A."/>
            <person name="Chen C."/>
            <person name="Yanf M."/>
            <person name="Daum C."/>
            <person name="Ng V."/>
            <person name="Clum A."/>
            <person name="Ohm R."/>
            <person name="Martin F."/>
            <person name="Silar P."/>
            <person name="Natvig D."/>
            <person name="Lalanne C."/>
            <person name="Gautier V."/>
            <person name="Ament-Velasquez S.L."/>
            <person name="Kruys A."/>
            <person name="Hutchinson M.I."/>
            <person name="Powell A.J."/>
            <person name="Barry K."/>
            <person name="Miller A.N."/>
            <person name="Grigoriev I.V."/>
            <person name="Debuchy R."/>
            <person name="Gladieux P."/>
            <person name="Thoren M.H."/>
            <person name="Johannesson H."/>
        </authorList>
    </citation>
    <scope>NUCLEOTIDE SEQUENCE</scope>
    <source>
        <strain evidence="1">PSN293</strain>
    </source>
</reference>
<evidence type="ECO:0000313" key="1">
    <source>
        <dbReference type="EMBL" id="KAK4206248.1"/>
    </source>
</evidence>
<feature type="non-terminal residue" evidence="1">
    <location>
        <position position="171"/>
    </location>
</feature>
<accession>A0AAN6XTE1</accession>
<dbReference type="AlphaFoldDB" id="A0AAN6XTE1"/>
<evidence type="ECO:0000313" key="2">
    <source>
        <dbReference type="Proteomes" id="UP001301769"/>
    </source>
</evidence>
<organism evidence="1 2">
    <name type="scientific">Rhypophila decipiens</name>
    <dbReference type="NCBI Taxonomy" id="261697"/>
    <lineage>
        <taxon>Eukaryota</taxon>
        <taxon>Fungi</taxon>
        <taxon>Dikarya</taxon>
        <taxon>Ascomycota</taxon>
        <taxon>Pezizomycotina</taxon>
        <taxon>Sordariomycetes</taxon>
        <taxon>Sordariomycetidae</taxon>
        <taxon>Sordariales</taxon>
        <taxon>Naviculisporaceae</taxon>
        <taxon>Rhypophila</taxon>
    </lineage>
</organism>
<dbReference type="EMBL" id="MU858460">
    <property type="protein sequence ID" value="KAK4206248.1"/>
    <property type="molecule type" value="Genomic_DNA"/>
</dbReference>
<sequence>MINQFGDGIGQYLSETSRIVVPLRTVSRIWGGDKVQHYRWAERGASYCSKLCAAAREVGDWEEAVVKLNRLIHRRAQQLRRRDVKISVNPIEPDDLINLRAWSHQGSYVKKGDDDGIGLPFSMLAATDLRAGFAFDKFRLLIRMEEQQPAIISDVTPAVREAQLQPGRVPE</sequence>
<keyword evidence="2" id="KW-1185">Reference proteome</keyword>
<dbReference type="Proteomes" id="UP001301769">
    <property type="component" value="Unassembled WGS sequence"/>
</dbReference>
<name>A0AAN6XTE1_9PEZI</name>